<dbReference type="FunFam" id="3.30.360.10:FF:000017">
    <property type="entry name" value="Oxidoreductase family NAD-binding Rossmann fold"/>
    <property type="match status" value="1"/>
</dbReference>
<dbReference type="InterPro" id="IPR055170">
    <property type="entry name" value="GFO_IDH_MocA-like_dom"/>
</dbReference>
<dbReference type="Gene3D" id="3.30.360.10">
    <property type="entry name" value="Dihydrodipicolinate Reductase, domain 2"/>
    <property type="match status" value="1"/>
</dbReference>
<evidence type="ECO:0000259" key="2">
    <source>
        <dbReference type="Pfam" id="PF01408"/>
    </source>
</evidence>
<dbReference type="PANTHER" id="PTHR42840">
    <property type="entry name" value="NAD(P)-BINDING ROSSMANN-FOLD SUPERFAMILY PROTEIN-RELATED"/>
    <property type="match status" value="1"/>
</dbReference>
<dbReference type="GO" id="GO:0000166">
    <property type="term" value="F:nucleotide binding"/>
    <property type="evidence" value="ECO:0007669"/>
    <property type="project" value="InterPro"/>
</dbReference>
<dbReference type="Gene3D" id="3.40.50.720">
    <property type="entry name" value="NAD(P)-binding Rossmann-like Domain"/>
    <property type="match status" value="1"/>
</dbReference>
<dbReference type="SUPFAM" id="SSF55347">
    <property type="entry name" value="Glyceraldehyde-3-phosphate dehydrogenase-like, C-terminal domain"/>
    <property type="match status" value="1"/>
</dbReference>
<feature type="domain" description="Gfo/Idh/MocA-like oxidoreductase N-terminal" evidence="2">
    <location>
        <begin position="6"/>
        <end position="126"/>
    </location>
</feature>
<feature type="domain" description="GFO/IDH/MocA-like oxidoreductase" evidence="3">
    <location>
        <begin position="137"/>
        <end position="262"/>
    </location>
</feature>
<organism evidence="4 5">
    <name type="scientific">Aspergillus awamori</name>
    <name type="common">Black koji mold</name>
    <dbReference type="NCBI Taxonomy" id="105351"/>
    <lineage>
        <taxon>Eukaryota</taxon>
        <taxon>Fungi</taxon>
        <taxon>Dikarya</taxon>
        <taxon>Ascomycota</taxon>
        <taxon>Pezizomycotina</taxon>
        <taxon>Eurotiomycetes</taxon>
        <taxon>Eurotiomycetidae</taxon>
        <taxon>Eurotiales</taxon>
        <taxon>Aspergillaceae</taxon>
        <taxon>Aspergillus</taxon>
    </lineage>
</organism>
<dbReference type="Pfam" id="PF22725">
    <property type="entry name" value="GFO_IDH_MocA_C3"/>
    <property type="match status" value="1"/>
</dbReference>
<dbReference type="Pfam" id="PF01408">
    <property type="entry name" value="GFO_IDH_MocA"/>
    <property type="match status" value="1"/>
</dbReference>
<reference evidence="4 5" key="1">
    <citation type="submission" date="2016-09" db="EMBL/GenBank/DDBJ databases">
        <title>Aspergillus awamori IFM 58123T.</title>
        <authorList>
            <person name="Kusuya Y."/>
            <person name="Shimizu M."/>
            <person name="Takahashi H."/>
            <person name="Yaguchi T."/>
        </authorList>
    </citation>
    <scope>NUCLEOTIDE SEQUENCE [LARGE SCALE GENOMIC DNA]</scope>
    <source>
        <strain evidence="4 5">IFM 58123</strain>
    </source>
</reference>
<comment type="similarity">
    <text evidence="1">Belongs to the Gfo/Idh/MocA family.</text>
</comment>
<dbReference type="SUPFAM" id="SSF51735">
    <property type="entry name" value="NAD(P)-binding Rossmann-fold domains"/>
    <property type="match status" value="1"/>
</dbReference>
<evidence type="ECO:0000259" key="3">
    <source>
        <dbReference type="Pfam" id="PF22725"/>
    </source>
</evidence>
<dbReference type="GO" id="GO:0006740">
    <property type="term" value="P:NADPH regeneration"/>
    <property type="evidence" value="ECO:0007669"/>
    <property type="project" value="TreeGrafter"/>
</dbReference>
<proteinExistence type="inferred from homology"/>
<keyword evidence="5" id="KW-1185">Reference proteome</keyword>
<dbReference type="InterPro" id="IPR036291">
    <property type="entry name" value="NAD(P)-bd_dom_sf"/>
</dbReference>
<evidence type="ECO:0000313" key="5">
    <source>
        <dbReference type="Proteomes" id="UP000286921"/>
    </source>
</evidence>
<dbReference type="InterPro" id="IPR000683">
    <property type="entry name" value="Gfo/Idh/MocA-like_OxRdtase_N"/>
</dbReference>
<dbReference type="AlphaFoldDB" id="A0A401KNA4"/>
<name>A0A401KNA4_ASPAW</name>
<evidence type="ECO:0000313" key="4">
    <source>
        <dbReference type="EMBL" id="GCB20731.1"/>
    </source>
</evidence>
<sequence>MPIQKLKVGMAGLGRIGKVHVHNFLHQTPRAEVVAAFSPDPAEITWGRQHLEPYGVTLYDNYDKMLEHPGLQAVVIGTATSVHAEETMKAIDRDLHVLCEKPLSIDVEVCRAVAQKAKTKPHLKVMCGFSRRFDDSYREVYDKISQGMIGRPSIVRSQTCDKYDPSGFYVAYAAWSGGVFVDMSVHDIDLTLWFMGEDSVPKSISAHGITAVQPELKKYNDYDNAVGIVEFHNGKIAYYYCSRMMPHGQEDTTEVIGTEGKLSVNINPQRNFVNYYHNGGITREVPANFHGRFGGAFVNEANEFTACCLDNKPLPLKLSNAVKAVEIGAYLQEALVTGKQIHFDEIGRRIEKAQFSSMVISLQRDQRGVYGRWREWLHCVVKRPQGTGGFLSASSQAATPAQLPMTKCTADDAHDRRESSIQPARGAFLPIRLQHWTPLIPTSVSLLHHPIAIFHAGGQSTLIIFDYLHGWISGT</sequence>
<evidence type="ECO:0000256" key="1">
    <source>
        <dbReference type="ARBA" id="ARBA00010928"/>
    </source>
</evidence>
<dbReference type="PANTHER" id="PTHR42840:SF11">
    <property type="entry name" value="BINDING ROSSMANN FOLD OXIDOREDUCTASE, PUTATIVE (AFU_ORTHOLOGUE AFUA_6G09900)-RELATED"/>
    <property type="match status" value="1"/>
</dbReference>
<dbReference type="GO" id="GO:0005737">
    <property type="term" value="C:cytoplasm"/>
    <property type="evidence" value="ECO:0007669"/>
    <property type="project" value="TreeGrafter"/>
</dbReference>
<gene>
    <name evidence="4" type="ORF">AAWM_03616</name>
</gene>
<comment type="caution">
    <text evidence="4">The sequence shown here is derived from an EMBL/GenBank/DDBJ whole genome shotgun (WGS) entry which is preliminary data.</text>
</comment>
<protein>
    <submittedName>
        <fullName evidence="4">Scyllo-inositol 2-dehydrogenase</fullName>
    </submittedName>
</protein>
<dbReference type="GO" id="GO:0016491">
    <property type="term" value="F:oxidoreductase activity"/>
    <property type="evidence" value="ECO:0007669"/>
    <property type="project" value="TreeGrafter"/>
</dbReference>
<dbReference type="Proteomes" id="UP000286921">
    <property type="component" value="Unassembled WGS sequence"/>
</dbReference>
<dbReference type="STRING" id="105351.A0A401KNA4"/>
<accession>A0A401KNA4</accession>
<dbReference type="EMBL" id="BDHI01000007">
    <property type="protein sequence ID" value="GCB20731.1"/>
    <property type="molecule type" value="Genomic_DNA"/>
</dbReference>